<dbReference type="EMBL" id="JACDQQ010000729">
    <property type="protein sequence ID" value="MBA0084824.1"/>
    <property type="molecule type" value="Genomic_DNA"/>
</dbReference>
<keyword evidence="1" id="KW-1133">Transmembrane helix</keyword>
<keyword evidence="1" id="KW-0472">Membrane</keyword>
<keyword evidence="1" id="KW-0812">Transmembrane</keyword>
<protein>
    <submittedName>
        <fullName evidence="2">Uncharacterized protein</fullName>
    </submittedName>
</protein>
<accession>A0A7V8SWD4</accession>
<organism evidence="2 3">
    <name type="scientific">Candidatus Acidiferrum panamense</name>
    <dbReference type="NCBI Taxonomy" id="2741543"/>
    <lineage>
        <taxon>Bacteria</taxon>
        <taxon>Pseudomonadati</taxon>
        <taxon>Acidobacteriota</taxon>
        <taxon>Terriglobia</taxon>
        <taxon>Candidatus Acidiferrales</taxon>
        <taxon>Candidatus Acidiferrum</taxon>
    </lineage>
</organism>
<dbReference type="Proteomes" id="UP000567293">
    <property type="component" value="Unassembled WGS sequence"/>
</dbReference>
<feature type="transmembrane region" description="Helical" evidence="1">
    <location>
        <begin position="30"/>
        <end position="51"/>
    </location>
</feature>
<dbReference type="AlphaFoldDB" id="A0A7V8SWD4"/>
<gene>
    <name evidence="2" type="ORF">HRJ53_07505</name>
</gene>
<keyword evidence="3" id="KW-1185">Reference proteome</keyword>
<evidence type="ECO:0000313" key="2">
    <source>
        <dbReference type="EMBL" id="MBA0084824.1"/>
    </source>
</evidence>
<sequence length="83" mass="9099">MSFLVWCGCVTVCLAGLELSLFARDGWRWLWIPLLTFYGLAGLGLAIYRVVRVAAGKLSSGVALKGVPRQDATPATRKDETER</sequence>
<proteinExistence type="predicted"/>
<evidence type="ECO:0000313" key="3">
    <source>
        <dbReference type="Proteomes" id="UP000567293"/>
    </source>
</evidence>
<evidence type="ECO:0000256" key="1">
    <source>
        <dbReference type="SAM" id="Phobius"/>
    </source>
</evidence>
<comment type="caution">
    <text evidence="2">The sequence shown here is derived from an EMBL/GenBank/DDBJ whole genome shotgun (WGS) entry which is preliminary data.</text>
</comment>
<name>A0A7V8SWD4_9BACT</name>
<reference evidence="2" key="1">
    <citation type="submission" date="2020-06" db="EMBL/GenBank/DDBJ databases">
        <title>Legume-microbial interactions unlock mineral nutrients during tropical forest succession.</title>
        <authorList>
            <person name="Epihov D.Z."/>
        </authorList>
    </citation>
    <scope>NUCLEOTIDE SEQUENCE [LARGE SCALE GENOMIC DNA]</scope>
    <source>
        <strain evidence="2">Pan2503</strain>
    </source>
</reference>